<dbReference type="SUPFAM" id="SSF51735">
    <property type="entry name" value="NAD(P)-binding Rossmann-fold domains"/>
    <property type="match status" value="1"/>
</dbReference>
<dbReference type="PRINTS" id="PR00080">
    <property type="entry name" value="SDRFAMILY"/>
</dbReference>
<proteinExistence type="inferred from homology"/>
<dbReference type="GO" id="GO:0016616">
    <property type="term" value="F:oxidoreductase activity, acting on the CH-OH group of donors, NAD or NADP as acceptor"/>
    <property type="evidence" value="ECO:0007669"/>
    <property type="project" value="TreeGrafter"/>
</dbReference>
<evidence type="ECO:0000256" key="2">
    <source>
        <dbReference type="ARBA" id="ARBA00023002"/>
    </source>
</evidence>
<dbReference type="AlphaFoldDB" id="A0A8K0SSL1"/>
<dbReference type="InterPro" id="IPR002347">
    <property type="entry name" value="SDR_fam"/>
</dbReference>
<organism evidence="4 5">
    <name type="scientific">Stachybotrys elegans</name>
    <dbReference type="NCBI Taxonomy" id="80388"/>
    <lineage>
        <taxon>Eukaryota</taxon>
        <taxon>Fungi</taxon>
        <taxon>Dikarya</taxon>
        <taxon>Ascomycota</taxon>
        <taxon>Pezizomycotina</taxon>
        <taxon>Sordariomycetes</taxon>
        <taxon>Hypocreomycetidae</taxon>
        <taxon>Hypocreales</taxon>
        <taxon>Stachybotryaceae</taxon>
        <taxon>Stachybotrys</taxon>
    </lineage>
</organism>
<dbReference type="PANTHER" id="PTHR24322">
    <property type="entry name" value="PKSB"/>
    <property type="match status" value="1"/>
</dbReference>
<dbReference type="OrthoDB" id="10253736at2759"/>
<dbReference type="PANTHER" id="PTHR24322:SF736">
    <property type="entry name" value="RETINOL DEHYDROGENASE 10"/>
    <property type="match status" value="1"/>
</dbReference>
<evidence type="ECO:0000256" key="1">
    <source>
        <dbReference type="ARBA" id="ARBA00006484"/>
    </source>
</evidence>
<keyword evidence="5" id="KW-1185">Reference proteome</keyword>
<dbReference type="InterPro" id="IPR036291">
    <property type="entry name" value="NAD(P)-bd_dom_sf"/>
</dbReference>
<dbReference type="Gene3D" id="3.40.50.720">
    <property type="entry name" value="NAD(P)-binding Rossmann-like Domain"/>
    <property type="match status" value="1"/>
</dbReference>
<reference evidence="4" key="1">
    <citation type="journal article" date="2021" name="Nat. Commun.">
        <title>Genetic determinants of endophytism in the Arabidopsis root mycobiome.</title>
        <authorList>
            <person name="Mesny F."/>
            <person name="Miyauchi S."/>
            <person name="Thiergart T."/>
            <person name="Pickel B."/>
            <person name="Atanasova L."/>
            <person name="Karlsson M."/>
            <person name="Huettel B."/>
            <person name="Barry K.W."/>
            <person name="Haridas S."/>
            <person name="Chen C."/>
            <person name="Bauer D."/>
            <person name="Andreopoulos W."/>
            <person name="Pangilinan J."/>
            <person name="LaButti K."/>
            <person name="Riley R."/>
            <person name="Lipzen A."/>
            <person name="Clum A."/>
            <person name="Drula E."/>
            <person name="Henrissat B."/>
            <person name="Kohler A."/>
            <person name="Grigoriev I.V."/>
            <person name="Martin F.M."/>
            <person name="Hacquard S."/>
        </authorList>
    </citation>
    <scope>NUCLEOTIDE SEQUENCE</scope>
    <source>
        <strain evidence="4">MPI-CAGE-CH-0235</strain>
    </source>
</reference>
<name>A0A8K0SSL1_9HYPO</name>
<evidence type="ECO:0000313" key="5">
    <source>
        <dbReference type="Proteomes" id="UP000813444"/>
    </source>
</evidence>
<evidence type="ECO:0000256" key="3">
    <source>
        <dbReference type="RuleBase" id="RU000363"/>
    </source>
</evidence>
<dbReference type="PRINTS" id="PR00081">
    <property type="entry name" value="GDHRDH"/>
</dbReference>
<dbReference type="Pfam" id="PF00106">
    <property type="entry name" value="adh_short"/>
    <property type="match status" value="1"/>
</dbReference>
<accession>A0A8K0SSL1</accession>
<evidence type="ECO:0000313" key="4">
    <source>
        <dbReference type="EMBL" id="KAH7313985.1"/>
    </source>
</evidence>
<comment type="similarity">
    <text evidence="1 3">Belongs to the short-chain dehydrogenases/reductases (SDR) family.</text>
</comment>
<keyword evidence="2" id="KW-0560">Oxidoreductase</keyword>
<dbReference type="Proteomes" id="UP000813444">
    <property type="component" value="Unassembled WGS sequence"/>
</dbReference>
<gene>
    <name evidence="4" type="ORF">B0I35DRAFT_410908</name>
</gene>
<comment type="caution">
    <text evidence="4">The sequence shown here is derived from an EMBL/GenBank/DDBJ whole genome shotgun (WGS) entry which is preliminary data.</text>
</comment>
<protein>
    <submittedName>
        <fullName evidence="4">Uncharacterized protein</fullName>
    </submittedName>
</protein>
<dbReference type="EMBL" id="JAGPNK010000009">
    <property type="protein sequence ID" value="KAH7313985.1"/>
    <property type="molecule type" value="Genomic_DNA"/>
</dbReference>
<sequence>MDLQSCGLATRRTKEQCWSIFLTIRQRILSLVESVPAPARTAAGVLGALDLLCFINSFLINRALGNSSRIQWDWRREIVLQVGDPTVLVNNAGIGYAKNILDSTNDEIRRTFDVNIVAHFFLVREFLPFMIKMNHGHVVTIASTASFLTIASNTEYSCTKATALAFHEGLRLTFKLVSYISRGFGHHWNP</sequence>